<sequence length="285" mass="32217">MLIYNDIYKADMIKKEQFILSGAGDQTITGDVSYDDIFNNQPSIIFVHGFKGFKDWGAHHLIAERFAAAGYRYVKFNFSHNGVTQQAPNEVTDLEAFASNTISMELKDLDTAINYAVHTYPLAPIYLIGHSKGGGLVILRGAGDERISKIITWSSIADFSSLWKKEQEEEWRNTGRIFVENARTKEKMPLNSSLLEDYTDHKNEFNILSAAASVQIPWLILHGDDDINVPFSIAQQLAQAQPKAKLQKIHGANHVYGASHPYTEKELLPHLQEVFERCLTFLKEE</sequence>
<reference evidence="2 3" key="1">
    <citation type="submission" date="2016-10" db="EMBL/GenBank/DDBJ databases">
        <authorList>
            <person name="de Groot N.N."/>
        </authorList>
    </citation>
    <scope>NUCLEOTIDE SEQUENCE [LARGE SCALE GENOMIC DNA]</scope>
    <source>
        <strain evidence="2 3">DSM 19033</strain>
    </source>
</reference>
<dbReference type="EMBL" id="FNRA01000005">
    <property type="protein sequence ID" value="SEA80412.1"/>
    <property type="molecule type" value="Genomic_DNA"/>
</dbReference>
<feature type="domain" description="AB hydrolase-1" evidence="1">
    <location>
        <begin position="42"/>
        <end position="172"/>
    </location>
</feature>
<dbReference type="GO" id="GO:0004177">
    <property type="term" value="F:aminopeptidase activity"/>
    <property type="evidence" value="ECO:0007669"/>
    <property type="project" value="UniProtKB-KW"/>
</dbReference>
<keyword evidence="3" id="KW-1185">Reference proteome</keyword>
<keyword evidence="2" id="KW-0031">Aminopeptidase</keyword>
<dbReference type="InterPro" id="IPR000073">
    <property type="entry name" value="AB_hydrolase_1"/>
</dbReference>
<keyword evidence="2" id="KW-0378">Hydrolase</keyword>
<evidence type="ECO:0000313" key="3">
    <source>
        <dbReference type="Proteomes" id="UP000198850"/>
    </source>
</evidence>
<dbReference type="SUPFAM" id="SSF53474">
    <property type="entry name" value="alpha/beta-Hydrolases"/>
    <property type="match status" value="1"/>
</dbReference>
<protein>
    <submittedName>
        <fullName evidence="2">Serine aminopeptidase, S33</fullName>
    </submittedName>
</protein>
<organism evidence="2 3">
    <name type="scientific">Pedobacter hartonius</name>
    <dbReference type="NCBI Taxonomy" id="425514"/>
    <lineage>
        <taxon>Bacteria</taxon>
        <taxon>Pseudomonadati</taxon>
        <taxon>Bacteroidota</taxon>
        <taxon>Sphingobacteriia</taxon>
        <taxon>Sphingobacteriales</taxon>
        <taxon>Sphingobacteriaceae</taxon>
        <taxon>Pedobacter</taxon>
    </lineage>
</organism>
<dbReference type="AlphaFoldDB" id="A0A1H4E7V7"/>
<dbReference type="STRING" id="425514.SAMN05443550_105261"/>
<accession>A0A1H4E7V7</accession>
<proteinExistence type="predicted"/>
<name>A0A1H4E7V7_9SPHI</name>
<dbReference type="Pfam" id="PF00561">
    <property type="entry name" value="Abhydrolase_1"/>
    <property type="match status" value="1"/>
</dbReference>
<evidence type="ECO:0000313" key="2">
    <source>
        <dbReference type="EMBL" id="SEA80412.1"/>
    </source>
</evidence>
<evidence type="ECO:0000259" key="1">
    <source>
        <dbReference type="Pfam" id="PF00561"/>
    </source>
</evidence>
<gene>
    <name evidence="2" type="ORF">SAMN05443550_105261</name>
</gene>
<dbReference type="Proteomes" id="UP000198850">
    <property type="component" value="Unassembled WGS sequence"/>
</dbReference>
<keyword evidence="2" id="KW-0645">Protease</keyword>
<dbReference type="Gene3D" id="3.40.50.1820">
    <property type="entry name" value="alpha/beta hydrolase"/>
    <property type="match status" value="1"/>
</dbReference>
<dbReference type="InterPro" id="IPR029058">
    <property type="entry name" value="AB_hydrolase_fold"/>
</dbReference>